<proteinExistence type="predicted"/>
<dbReference type="Proteomes" id="UP000627464">
    <property type="component" value="Unassembled WGS sequence"/>
</dbReference>
<evidence type="ECO:0000313" key="3">
    <source>
        <dbReference type="Proteomes" id="UP000627464"/>
    </source>
</evidence>
<name>A0ABQ1GZL0_9GAMM</name>
<comment type="caution">
    <text evidence="2">The sequence shown here is derived from an EMBL/GenBank/DDBJ whole genome shotgun (WGS) entry which is preliminary data.</text>
</comment>
<sequence>MVLLNSLENIMNFIHSREIGVFMKGKHINDGSVCGFCNSKLKTDPAKCFSCGAEMIKGYINSRTRKLISYLRVVFVLISALIMLFISQDPNAVKFLVFLAPLLILISLVLPWLFFKIKNRNNHIWRLKNMC</sequence>
<evidence type="ECO:0008006" key="4">
    <source>
        <dbReference type="Google" id="ProtNLM"/>
    </source>
</evidence>
<feature type="transmembrane region" description="Helical" evidence="1">
    <location>
        <begin position="67"/>
        <end position="86"/>
    </location>
</feature>
<reference evidence="3" key="1">
    <citation type="journal article" date="2019" name="Int. J. Syst. Evol. Microbiol.">
        <title>The Global Catalogue of Microorganisms (GCM) 10K type strain sequencing project: providing services to taxonomists for standard genome sequencing and annotation.</title>
        <authorList>
            <consortium name="The Broad Institute Genomics Platform"/>
            <consortium name="The Broad Institute Genome Sequencing Center for Infectious Disease"/>
            <person name="Wu L."/>
            <person name="Ma J."/>
        </authorList>
    </citation>
    <scope>NUCLEOTIDE SEQUENCE [LARGE SCALE GENOMIC DNA]</scope>
    <source>
        <strain evidence="3">CGMCC 1.12806</strain>
    </source>
</reference>
<accession>A0ABQ1GZL0</accession>
<evidence type="ECO:0000313" key="2">
    <source>
        <dbReference type="EMBL" id="GGA53111.1"/>
    </source>
</evidence>
<protein>
    <recommendedName>
        <fullName evidence="4">Zinc ribbon domain-containing protein</fullName>
    </recommendedName>
</protein>
<dbReference type="EMBL" id="BMFZ01000008">
    <property type="protein sequence ID" value="GGA53111.1"/>
    <property type="molecule type" value="Genomic_DNA"/>
</dbReference>
<gene>
    <name evidence="2" type="ORF">GCM10011328_30840</name>
</gene>
<keyword evidence="1" id="KW-0812">Transmembrane</keyword>
<keyword evidence="3" id="KW-1185">Reference proteome</keyword>
<organism evidence="2 3">
    <name type="scientific">Hafnia psychrotolerans</name>
    <dbReference type="NCBI Taxonomy" id="1477018"/>
    <lineage>
        <taxon>Bacteria</taxon>
        <taxon>Pseudomonadati</taxon>
        <taxon>Pseudomonadota</taxon>
        <taxon>Gammaproteobacteria</taxon>
        <taxon>Enterobacterales</taxon>
        <taxon>Hafniaceae</taxon>
        <taxon>Hafnia</taxon>
    </lineage>
</organism>
<evidence type="ECO:0000256" key="1">
    <source>
        <dbReference type="SAM" id="Phobius"/>
    </source>
</evidence>
<keyword evidence="1" id="KW-1133">Transmembrane helix</keyword>
<keyword evidence="1" id="KW-0472">Membrane</keyword>
<feature type="transmembrane region" description="Helical" evidence="1">
    <location>
        <begin position="92"/>
        <end position="115"/>
    </location>
</feature>